<reference evidence="2" key="2">
    <citation type="submission" date="2025-08" db="UniProtKB">
        <authorList>
            <consortium name="RefSeq"/>
        </authorList>
    </citation>
    <scope>IDENTIFICATION</scope>
    <source>
        <tissue evidence="2">Leaf</tissue>
    </source>
</reference>
<accession>A0AC58SQC0</accession>
<dbReference type="RefSeq" id="XP_075087165.1">
    <property type="nucleotide sequence ID" value="XM_075231064.1"/>
</dbReference>
<evidence type="ECO:0000313" key="1">
    <source>
        <dbReference type="Proteomes" id="UP000790787"/>
    </source>
</evidence>
<organism evidence="1 2">
    <name type="scientific">Nicotiana tabacum</name>
    <name type="common">Common tobacco</name>
    <dbReference type="NCBI Taxonomy" id="4097"/>
    <lineage>
        <taxon>Eukaryota</taxon>
        <taxon>Viridiplantae</taxon>
        <taxon>Streptophyta</taxon>
        <taxon>Embryophyta</taxon>
        <taxon>Tracheophyta</taxon>
        <taxon>Spermatophyta</taxon>
        <taxon>Magnoliopsida</taxon>
        <taxon>eudicotyledons</taxon>
        <taxon>Gunneridae</taxon>
        <taxon>Pentapetalae</taxon>
        <taxon>asterids</taxon>
        <taxon>lamiids</taxon>
        <taxon>Solanales</taxon>
        <taxon>Solanaceae</taxon>
        <taxon>Nicotianoideae</taxon>
        <taxon>Nicotianeae</taxon>
        <taxon>Nicotiana</taxon>
    </lineage>
</organism>
<name>A0AC58SQC0_TOBAC</name>
<sequence>MFEKSKKQKCFVTEEDMSTLLQRYNATTVLGVLGEVAAQVAADEKIDWNALVKKSTTGITNAREYQMLWRHLAYRHGLLDKLDDAAQPLDDDSDLEYELEAFPAVSSEASAEAAACVKVLIASGVPNDTNMLNGSTVEAPLTINIPNGQTSRTGVDNSLHGTSIHGTNITVPVAVQKQPLATVAAAEGLDTHGLACINLPPRRKRKPWSAAEDMELIAAVQKCGEGNWANILKGDFKGDRTASQLSQRWAIIRKRQGTIVGNGSQLSEAQLAARRAMSLALNMPMGDNLKAACPISAGVGQNSGAGPSNSSHSVAADFASGGAQSQHQQDPLSSKPRIVPKKPLPKPNTSPDSMVKVAAVAAGARVATTSNGASLLKTVQSKSAVQIPRGGPAVKSHVPVSTNGLPSNVHFICTGLVSHSTGPSNASRPETLQVLGHSLKPVSSAVQPSPAGTSSRPNASAAPDAPTCAPAAELEENTKQKLLQKSQTTTLSNAQSEKQVGVVGASGDKALPPQVQQDKLPASSNPFIEKAEDQTSSFGDEVKEDRQDDQDSVPGIHVQEKLINDTTNPSKALARTENGSTNGSDLNKAPTRNQNGRE</sequence>
<gene>
    <name evidence="2" type="primary">LOC107796293</name>
</gene>
<reference evidence="1" key="1">
    <citation type="journal article" date="2014" name="Nat. Commun.">
        <title>The tobacco genome sequence and its comparison with those of tomato and potato.</title>
        <authorList>
            <person name="Sierro N."/>
            <person name="Battey J.N."/>
            <person name="Ouadi S."/>
            <person name="Bakaher N."/>
            <person name="Bovet L."/>
            <person name="Willig A."/>
            <person name="Goepfert S."/>
            <person name="Peitsch M.C."/>
            <person name="Ivanov N.V."/>
        </authorList>
    </citation>
    <scope>NUCLEOTIDE SEQUENCE [LARGE SCALE GENOMIC DNA]</scope>
</reference>
<dbReference type="Proteomes" id="UP000790787">
    <property type="component" value="Chromosome 15"/>
</dbReference>
<evidence type="ECO:0000313" key="2">
    <source>
        <dbReference type="RefSeq" id="XP_075087165.1"/>
    </source>
</evidence>
<protein>
    <submittedName>
        <fullName evidence="2">Uncharacterized protein LOC107796293</fullName>
    </submittedName>
</protein>
<proteinExistence type="predicted"/>
<keyword evidence="1" id="KW-1185">Reference proteome</keyword>